<dbReference type="InterPro" id="IPR051606">
    <property type="entry name" value="Polyketide_Oxido-like"/>
</dbReference>
<gene>
    <name evidence="2" type="ORF">GC098_37830</name>
</gene>
<keyword evidence="3" id="KW-1185">Reference proteome</keyword>
<reference evidence="2 3" key="1">
    <citation type="submission" date="2019-10" db="EMBL/GenBank/DDBJ databases">
        <title>Description of Paenibacillus terrestris sp. nov.</title>
        <authorList>
            <person name="Carlier A."/>
            <person name="Qi S."/>
        </authorList>
    </citation>
    <scope>NUCLEOTIDE SEQUENCE [LARGE SCALE GENOMIC DNA]</scope>
    <source>
        <strain evidence="2 3">LMG 31458</strain>
    </source>
</reference>
<protein>
    <submittedName>
        <fullName evidence="2">NAD(P)H-binding protein</fullName>
    </submittedName>
</protein>
<evidence type="ECO:0000313" key="3">
    <source>
        <dbReference type="Proteomes" id="UP000616779"/>
    </source>
</evidence>
<comment type="caution">
    <text evidence="2">The sequence shown here is derived from an EMBL/GenBank/DDBJ whole genome shotgun (WGS) entry which is preliminary data.</text>
</comment>
<dbReference type="Proteomes" id="UP000616779">
    <property type="component" value="Unassembled WGS sequence"/>
</dbReference>
<accession>A0ABX1Y807</accession>
<dbReference type="EMBL" id="WHOA01000257">
    <property type="protein sequence ID" value="NOU77057.1"/>
    <property type="molecule type" value="Genomic_DNA"/>
</dbReference>
<dbReference type="RefSeq" id="WP_171649591.1">
    <property type="nucleotide sequence ID" value="NZ_WHOA01000257.1"/>
</dbReference>
<evidence type="ECO:0000259" key="1">
    <source>
        <dbReference type="Pfam" id="PF13460"/>
    </source>
</evidence>
<dbReference type="InterPro" id="IPR036291">
    <property type="entry name" value="NAD(P)-bd_dom_sf"/>
</dbReference>
<organism evidence="2 3">
    <name type="scientific">Paenibacillus phytorum</name>
    <dbReference type="NCBI Taxonomy" id="2654977"/>
    <lineage>
        <taxon>Bacteria</taxon>
        <taxon>Bacillati</taxon>
        <taxon>Bacillota</taxon>
        <taxon>Bacilli</taxon>
        <taxon>Bacillales</taxon>
        <taxon>Paenibacillaceae</taxon>
        <taxon>Paenibacillus</taxon>
    </lineage>
</organism>
<dbReference type="InterPro" id="IPR016040">
    <property type="entry name" value="NAD(P)-bd_dom"/>
</dbReference>
<feature type="domain" description="NAD(P)-binding" evidence="1">
    <location>
        <begin position="7"/>
        <end position="192"/>
    </location>
</feature>
<proteinExistence type="predicted"/>
<dbReference type="Pfam" id="PF13460">
    <property type="entry name" value="NAD_binding_10"/>
    <property type="match status" value="1"/>
</dbReference>
<dbReference type="PANTHER" id="PTHR43355">
    <property type="entry name" value="FLAVIN REDUCTASE (NADPH)"/>
    <property type="match status" value="1"/>
</dbReference>
<dbReference type="Gene3D" id="3.40.50.720">
    <property type="entry name" value="NAD(P)-binding Rossmann-like Domain"/>
    <property type="match status" value="1"/>
</dbReference>
<evidence type="ECO:0000313" key="2">
    <source>
        <dbReference type="EMBL" id="NOU77057.1"/>
    </source>
</evidence>
<name>A0ABX1Y807_9BACL</name>
<dbReference type="CDD" id="cd05244">
    <property type="entry name" value="BVR-B_like_SDR_a"/>
    <property type="match status" value="1"/>
</dbReference>
<dbReference type="SUPFAM" id="SSF51735">
    <property type="entry name" value="NAD(P)-binding Rossmann-fold domains"/>
    <property type="match status" value="1"/>
</dbReference>
<dbReference type="PANTHER" id="PTHR43355:SF2">
    <property type="entry name" value="FLAVIN REDUCTASE (NADPH)"/>
    <property type="match status" value="1"/>
</dbReference>
<sequence length="207" mass="22285">MHILILGATGRVGRRILEKALADGHEVTALVRSLEKLTGIHSEGLTKLQGDARNGEDLHAALNGTELVISCLGTDGGTVLTEFTPQLIEAMKTHGVSRIVTVGTAGILQSREHPGLLRYEAPDSRRSSTRAAEEHRKAWEQLAASGLSWTVVCPTYLPDGEPQGQYRAERDYLPEGGMSISVGDTAAFTYRVALEGEYVGCRVGIAY</sequence>